<evidence type="ECO:0000256" key="2">
    <source>
        <dbReference type="SAM" id="SignalP"/>
    </source>
</evidence>
<keyword evidence="4" id="KW-1185">Reference proteome</keyword>
<evidence type="ECO:0008006" key="5">
    <source>
        <dbReference type="Google" id="ProtNLM"/>
    </source>
</evidence>
<reference evidence="3 4" key="1">
    <citation type="submission" date="2020-08" db="EMBL/GenBank/DDBJ databases">
        <title>Genomic Encyclopedia of Type Strains, Phase IV (KMG-IV): sequencing the most valuable type-strain genomes for metagenomic binning, comparative biology and taxonomic classification.</title>
        <authorList>
            <person name="Goeker M."/>
        </authorList>
    </citation>
    <scope>NUCLEOTIDE SEQUENCE [LARGE SCALE GENOMIC DNA]</scope>
    <source>
        <strain evidence="3 4">DSM 102238</strain>
    </source>
</reference>
<accession>A0A7W6H8N2</accession>
<evidence type="ECO:0000256" key="1">
    <source>
        <dbReference type="SAM" id="MobiDB-lite"/>
    </source>
</evidence>
<name>A0A7W6H8N2_9HYPH</name>
<dbReference type="RefSeq" id="WP_183202614.1">
    <property type="nucleotide sequence ID" value="NZ_JACIEK010000025.1"/>
</dbReference>
<organism evidence="3 4">
    <name type="scientific">Aureimonas pseudogalii</name>
    <dbReference type="NCBI Taxonomy" id="1744844"/>
    <lineage>
        <taxon>Bacteria</taxon>
        <taxon>Pseudomonadati</taxon>
        <taxon>Pseudomonadota</taxon>
        <taxon>Alphaproteobacteria</taxon>
        <taxon>Hyphomicrobiales</taxon>
        <taxon>Aurantimonadaceae</taxon>
        <taxon>Aureimonas</taxon>
    </lineage>
</organism>
<feature type="chain" id="PRO_5030568255" description="Type II secretion system protein GspC N-terminal domain-containing protein" evidence="2">
    <location>
        <begin position="27"/>
        <end position="160"/>
    </location>
</feature>
<dbReference type="Proteomes" id="UP000542776">
    <property type="component" value="Unassembled WGS sequence"/>
</dbReference>
<evidence type="ECO:0000313" key="3">
    <source>
        <dbReference type="EMBL" id="MBB4000655.1"/>
    </source>
</evidence>
<comment type="caution">
    <text evidence="3">The sequence shown here is derived from an EMBL/GenBank/DDBJ whole genome shotgun (WGS) entry which is preliminary data.</text>
</comment>
<keyword evidence="2" id="KW-0732">Signal</keyword>
<sequence>MTMSLRHVGPANARAAIMLAAAAALAATAWFWEPVADGTVAATTGLSGLSRERPPQTDGFLSASPFDPQRRAVEGIGSLSGPVLPEVTTPVPERLAAVPNLAGILVEGGAYKAMFAGTSEWHGVGSRVAGWTVSAIEPERVVLRQGRKSLMLRRDDALPR</sequence>
<evidence type="ECO:0000313" key="4">
    <source>
        <dbReference type="Proteomes" id="UP000542776"/>
    </source>
</evidence>
<feature type="signal peptide" evidence="2">
    <location>
        <begin position="1"/>
        <end position="26"/>
    </location>
</feature>
<feature type="region of interest" description="Disordered" evidence="1">
    <location>
        <begin position="47"/>
        <end position="66"/>
    </location>
</feature>
<dbReference type="EMBL" id="JACIEK010000025">
    <property type="protein sequence ID" value="MBB4000655.1"/>
    <property type="molecule type" value="Genomic_DNA"/>
</dbReference>
<proteinExistence type="predicted"/>
<protein>
    <recommendedName>
        <fullName evidence="5">Type II secretion system protein GspC N-terminal domain-containing protein</fullName>
    </recommendedName>
</protein>
<dbReference type="AlphaFoldDB" id="A0A7W6H8N2"/>
<gene>
    <name evidence="3" type="ORF">GGR04_004535</name>
</gene>